<keyword evidence="4" id="KW-1185">Reference proteome</keyword>
<evidence type="ECO:0000256" key="1">
    <source>
        <dbReference type="SAM" id="MobiDB-lite"/>
    </source>
</evidence>
<sequence>MPTLRALSIALVLALGVAGAARAGERQVSFAKGATTALVSGKIVGRDDASYRINAGTDQTLRVQLKASNRSCYFNLFAPGAAEAAHIGSTAGDQFSVDRTRPGAYRAQVYLMRNAARRQQSCSFRLTIELTPAMSPGGTGSDHRNCGQRPATPTCL</sequence>
<reference evidence="3 4" key="1">
    <citation type="submission" date="2018-06" db="EMBL/GenBank/DDBJ databases">
        <title>Genomic Encyclopedia of Archaeal and Bacterial Type Strains, Phase II (KMG-II): from individual species to whole genera.</title>
        <authorList>
            <person name="Goeker M."/>
        </authorList>
    </citation>
    <scope>NUCLEOTIDE SEQUENCE [LARGE SCALE GENOMIC DNA]</scope>
    <source>
        <strain evidence="3 4">JCM 11668</strain>
    </source>
</reference>
<name>A0A318TKL5_9BRAD</name>
<feature type="chain" id="PRO_5016433263" description="DNA breaking-rejoining protein" evidence="2">
    <location>
        <begin position="24"/>
        <end position="156"/>
    </location>
</feature>
<dbReference type="RefSeq" id="WP_146227121.1">
    <property type="nucleotide sequence ID" value="NZ_QJTI01000001.1"/>
</dbReference>
<protein>
    <recommendedName>
        <fullName evidence="5">DNA breaking-rejoining protein</fullName>
    </recommendedName>
</protein>
<dbReference type="OrthoDB" id="964913at2"/>
<comment type="caution">
    <text evidence="3">The sequence shown here is derived from an EMBL/GenBank/DDBJ whole genome shotgun (WGS) entry which is preliminary data.</text>
</comment>
<accession>A0A318TKL5</accession>
<evidence type="ECO:0000256" key="2">
    <source>
        <dbReference type="SAM" id="SignalP"/>
    </source>
</evidence>
<feature type="signal peptide" evidence="2">
    <location>
        <begin position="1"/>
        <end position="23"/>
    </location>
</feature>
<dbReference type="AlphaFoldDB" id="A0A318TKL5"/>
<keyword evidence="2" id="KW-0732">Signal</keyword>
<evidence type="ECO:0000313" key="3">
    <source>
        <dbReference type="EMBL" id="PYF05276.1"/>
    </source>
</evidence>
<evidence type="ECO:0008006" key="5">
    <source>
        <dbReference type="Google" id="ProtNLM"/>
    </source>
</evidence>
<proteinExistence type="predicted"/>
<dbReference type="Gene3D" id="2.60.120.380">
    <property type="match status" value="1"/>
</dbReference>
<dbReference type="Proteomes" id="UP000248148">
    <property type="component" value="Unassembled WGS sequence"/>
</dbReference>
<feature type="region of interest" description="Disordered" evidence="1">
    <location>
        <begin position="133"/>
        <end position="156"/>
    </location>
</feature>
<evidence type="ECO:0000313" key="4">
    <source>
        <dbReference type="Proteomes" id="UP000248148"/>
    </source>
</evidence>
<organism evidence="3 4">
    <name type="scientific">Rhodopseudomonas faecalis</name>
    <dbReference type="NCBI Taxonomy" id="99655"/>
    <lineage>
        <taxon>Bacteria</taxon>
        <taxon>Pseudomonadati</taxon>
        <taxon>Pseudomonadota</taxon>
        <taxon>Alphaproteobacteria</taxon>
        <taxon>Hyphomicrobiales</taxon>
        <taxon>Nitrobacteraceae</taxon>
        <taxon>Rhodopseudomonas</taxon>
    </lineage>
</organism>
<dbReference type="EMBL" id="QJTI01000001">
    <property type="protein sequence ID" value="PYF05276.1"/>
    <property type="molecule type" value="Genomic_DNA"/>
</dbReference>
<gene>
    <name evidence="3" type="ORF">BJ122_10113</name>
</gene>